<accession>H8KTZ2</accession>
<dbReference type="eggNOG" id="COG0457">
    <property type="taxonomic scope" value="Bacteria"/>
</dbReference>
<dbReference type="PANTHER" id="PTHR44943:SF8">
    <property type="entry name" value="TPR REPEAT-CONTAINING PROTEIN MJ0263"/>
    <property type="match status" value="1"/>
</dbReference>
<evidence type="ECO:0000313" key="4">
    <source>
        <dbReference type="EMBL" id="AFD06842.1"/>
    </source>
</evidence>
<dbReference type="EMBL" id="CP003349">
    <property type="protein sequence ID" value="AFD06842.1"/>
    <property type="molecule type" value="Genomic_DNA"/>
</dbReference>
<keyword evidence="2 3" id="KW-0802">TPR repeat</keyword>
<dbReference type="Pfam" id="PF13181">
    <property type="entry name" value="TPR_8"/>
    <property type="match status" value="2"/>
</dbReference>
<dbReference type="InterPro" id="IPR011990">
    <property type="entry name" value="TPR-like_helical_dom_sf"/>
</dbReference>
<dbReference type="STRING" id="929556.Solca_1778"/>
<evidence type="ECO:0000256" key="2">
    <source>
        <dbReference type="ARBA" id="ARBA00022803"/>
    </source>
</evidence>
<dbReference type="HOGENOM" id="CLU_382957_0_0_10"/>
<dbReference type="InterPro" id="IPR019734">
    <property type="entry name" value="TPR_rpt"/>
</dbReference>
<dbReference type="OrthoDB" id="1391234at2"/>
<keyword evidence="5" id="KW-1185">Reference proteome</keyword>
<organism evidence="4 5">
    <name type="scientific">Solitalea canadensis (strain ATCC 29591 / DSM 3403 / JCM 21819 / LMG 8368 / NBRC 15130 / NCIMB 12057 / USAM 9D)</name>
    <name type="common">Flexibacter canadensis</name>
    <dbReference type="NCBI Taxonomy" id="929556"/>
    <lineage>
        <taxon>Bacteria</taxon>
        <taxon>Pseudomonadati</taxon>
        <taxon>Bacteroidota</taxon>
        <taxon>Sphingobacteriia</taxon>
        <taxon>Sphingobacteriales</taxon>
        <taxon>Sphingobacteriaceae</taxon>
        <taxon>Solitalea</taxon>
    </lineage>
</organism>
<dbReference type="Gene3D" id="1.25.40.10">
    <property type="entry name" value="Tetratricopeptide repeat domain"/>
    <property type="match status" value="2"/>
</dbReference>
<protein>
    <submittedName>
        <fullName evidence="4">Tetratricopeptide repeat protein</fullName>
    </submittedName>
</protein>
<dbReference type="AlphaFoldDB" id="H8KTZ2"/>
<dbReference type="KEGG" id="scn:Solca_1778"/>
<evidence type="ECO:0000313" key="5">
    <source>
        <dbReference type="Proteomes" id="UP000007590"/>
    </source>
</evidence>
<feature type="repeat" description="TPR" evidence="3">
    <location>
        <begin position="619"/>
        <end position="652"/>
    </location>
</feature>
<dbReference type="SMART" id="SM00028">
    <property type="entry name" value="TPR"/>
    <property type="match status" value="3"/>
</dbReference>
<dbReference type="PANTHER" id="PTHR44943">
    <property type="entry name" value="CELLULOSE SYNTHASE OPERON PROTEIN C"/>
    <property type="match status" value="1"/>
</dbReference>
<dbReference type="RefSeq" id="WP_014680069.1">
    <property type="nucleotide sequence ID" value="NC_017770.1"/>
</dbReference>
<gene>
    <name evidence="4" type="ordered locus">Solca_1778</name>
</gene>
<dbReference type="Proteomes" id="UP000007590">
    <property type="component" value="Chromosome"/>
</dbReference>
<proteinExistence type="predicted"/>
<sequence>MIDLDYLQNLYNEGQLQECLEATTTFLLFNNKNVGAILLKAKCEFEFAREQETEEECEAMYASAYNHFETVLTHEPANEDALLFAAYIIIYIFKTNIQQGILYCNQLQLSDNNDKRLKAVNYRREAYYLLGESDKVLEDIDLLIESYKSCFSNSSDRSLLDGTLSNIYLHKAYVYLDLKKEVANALLTYKTGFAYQSEGRAEDAAIAKLAFENKDYEFGTLVYSRLFHNGFRCEPDELIELYNLSLSLLENEYISEDLVYSVIVTLRTLGEEYFGADYEAELFSLAKKYMQLHPEWSITYHFAGTILYEAGNYNEAYPYLEKALELKGMAVTIYRYIDAYYRTFNALPVISRLPDDHPTEYYNAGVYLSEILEGIRDHHDQTTIKELKCTLYEKAYNGFYEYFCNGNGPTLFTDKHIFAMCCNNYGIALSDLQAYEKAAQVHELGYSISPFWEQLSSWSTALIQLNRTEEAINVLKTAISYNEEYLDFHNYLKLKGDLLDQTFKIGRTEEAKTLLAEIESEYTSFIEANKDELPDEYLFELDQSYITIQNIRYEFLKDVSKEEANKEWHEQLKKNPDDNSAWYMLMQNYYEMQDYAQCIACADNYQKIKQDTVADSDNLYLHYKRGVSYLKLNQYEKALADLKFALNIHQTKYSVDETSQAILYIHLSNVTYLLKHWIDCKQYAWEGIACYNRNDWALDDDSELLMIQYADACKETDEIEAARETIDNLLAVRPDCEEALKRKAEWKSKGFFSFFKK</sequence>
<dbReference type="PROSITE" id="PS50005">
    <property type="entry name" value="TPR"/>
    <property type="match status" value="2"/>
</dbReference>
<evidence type="ECO:0000256" key="1">
    <source>
        <dbReference type="ARBA" id="ARBA00022737"/>
    </source>
</evidence>
<dbReference type="InterPro" id="IPR051685">
    <property type="entry name" value="Ycf3/AcsC/BcsC/TPR_MFPF"/>
</dbReference>
<reference evidence="4" key="1">
    <citation type="submission" date="2012-02" db="EMBL/GenBank/DDBJ databases">
        <title>The complete genome of Solitalea canadensis DSM 3403.</title>
        <authorList>
            <consortium name="US DOE Joint Genome Institute (JGI-PGF)"/>
            <person name="Lucas S."/>
            <person name="Copeland A."/>
            <person name="Lapidus A."/>
            <person name="Glavina del Rio T."/>
            <person name="Dalin E."/>
            <person name="Tice H."/>
            <person name="Bruce D."/>
            <person name="Goodwin L."/>
            <person name="Pitluck S."/>
            <person name="Peters L."/>
            <person name="Ovchinnikova G."/>
            <person name="Lu M."/>
            <person name="Kyrpides N."/>
            <person name="Mavromatis K."/>
            <person name="Ivanova N."/>
            <person name="Brettin T."/>
            <person name="Detter J.C."/>
            <person name="Han C."/>
            <person name="Larimer F."/>
            <person name="Land M."/>
            <person name="Hauser L."/>
            <person name="Markowitz V."/>
            <person name="Cheng J.-F."/>
            <person name="Hugenholtz P."/>
            <person name="Woyke T."/>
            <person name="Wu D."/>
            <person name="Spring S."/>
            <person name="Schroeder M."/>
            <person name="Kopitz M."/>
            <person name="Brambilla E."/>
            <person name="Klenk H.-P."/>
            <person name="Eisen J.A."/>
        </authorList>
    </citation>
    <scope>NUCLEOTIDE SEQUENCE</scope>
    <source>
        <strain evidence="4">DSM 3403</strain>
    </source>
</reference>
<evidence type="ECO:0000256" key="3">
    <source>
        <dbReference type="PROSITE-ProRule" id="PRU00339"/>
    </source>
</evidence>
<dbReference type="SUPFAM" id="SSF48452">
    <property type="entry name" value="TPR-like"/>
    <property type="match status" value="3"/>
</dbReference>
<feature type="repeat" description="TPR" evidence="3">
    <location>
        <begin position="297"/>
        <end position="330"/>
    </location>
</feature>
<keyword evidence="1" id="KW-0677">Repeat</keyword>
<name>H8KTZ2_SOLCM</name>